<gene>
    <name evidence="1" type="ORF">P9271_12155</name>
</gene>
<sequence>MYPEIKTIGRVYTMIEGEELFLVLAKWDLKEESTEIHVGINVDKPASRNKKDILYEKKSIFPKWLPLSSIRCAIVEYTVNIDSKVINDIKNPILRRQIPVKENFYFVEGNKPAILKFNNVKRA</sequence>
<proteinExistence type="predicted"/>
<evidence type="ECO:0000313" key="2">
    <source>
        <dbReference type="Proteomes" id="UP001342826"/>
    </source>
</evidence>
<reference evidence="1 2" key="1">
    <citation type="submission" date="2023-03" db="EMBL/GenBank/DDBJ databases">
        <title>Bacillus Genome Sequencing.</title>
        <authorList>
            <person name="Dunlap C."/>
        </authorList>
    </citation>
    <scope>NUCLEOTIDE SEQUENCE [LARGE SCALE GENOMIC DNA]</scope>
    <source>
        <strain evidence="1 2">NRS-1717</strain>
    </source>
</reference>
<dbReference type="Proteomes" id="UP001342826">
    <property type="component" value="Unassembled WGS sequence"/>
</dbReference>
<evidence type="ECO:0000313" key="1">
    <source>
        <dbReference type="EMBL" id="MED4402068.1"/>
    </source>
</evidence>
<dbReference type="RefSeq" id="WP_328015324.1">
    <property type="nucleotide sequence ID" value="NZ_JARTFS010000009.1"/>
</dbReference>
<comment type="caution">
    <text evidence="1">The sequence shown here is derived from an EMBL/GenBank/DDBJ whole genome shotgun (WGS) entry which is preliminary data.</text>
</comment>
<dbReference type="EMBL" id="JARTFS010000009">
    <property type="protein sequence ID" value="MED4402068.1"/>
    <property type="molecule type" value="Genomic_DNA"/>
</dbReference>
<keyword evidence="2" id="KW-1185">Reference proteome</keyword>
<protein>
    <submittedName>
        <fullName evidence="1">Uncharacterized protein</fullName>
    </submittedName>
</protein>
<organism evidence="1 2">
    <name type="scientific">Metabacillus fastidiosus</name>
    <dbReference type="NCBI Taxonomy" id="1458"/>
    <lineage>
        <taxon>Bacteria</taxon>
        <taxon>Bacillati</taxon>
        <taxon>Bacillota</taxon>
        <taxon>Bacilli</taxon>
        <taxon>Bacillales</taxon>
        <taxon>Bacillaceae</taxon>
        <taxon>Metabacillus</taxon>
    </lineage>
</organism>
<accession>A0ABU6NY69</accession>
<name>A0ABU6NY69_9BACI</name>